<reference evidence="1 2" key="1">
    <citation type="submission" date="2021-02" db="EMBL/GenBank/DDBJ databases">
        <title>Variation within the Batrachochytrium salamandrivorans European outbreak.</title>
        <authorList>
            <person name="Kelly M."/>
            <person name="Pasmans F."/>
            <person name="Shea T.P."/>
            <person name="Munoz J.F."/>
            <person name="Carranza S."/>
            <person name="Cuomo C.A."/>
            <person name="Martel A."/>
        </authorList>
    </citation>
    <scope>NUCLEOTIDE SEQUENCE [LARGE SCALE GENOMIC DNA]</scope>
    <source>
        <strain evidence="1 2">AMFP18/2</strain>
    </source>
</reference>
<dbReference type="PANTHER" id="PTHR39474:SF1">
    <property type="entry name" value="FUNGAL SPECIFIC TRANSCRIPTION FACTOR"/>
    <property type="match status" value="1"/>
</dbReference>
<protein>
    <submittedName>
        <fullName evidence="1">Uncharacterized protein</fullName>
    </submittedName>
</protein>
<dbReference type="Proteomes" id="UP001648503">
    <property type="component" value="Unassembled WGS sequence"/>
</dbReference>
<evidence type="ECO:0000313" key="1">
    <source>
        <dbReference type="EMBL" id="KAH6600352.1"/>
    </source>
</evidence>
<name>A0ABQ8FM01_9FUNG</name>
<gene>
    <name evidence="1" type="ORF">BASA50_002363</name>
</gene>
<proteinExistence type="predicted"/>
<dbReference type="PANTHER" id="PTHR39474">
    <property type="entry name" value="UNNAMED PRODUCT"/>
    <property type="match status" value="1"/>
</dbReference>
<dbReference type="EMBL" id="JAFCIX010000040">
    <property type="protein sequence ID" value="KAH6600352.1"/>
    <property type="molecule type" value="Genomic_DNA"/>
</dbReference>
<sequence length="106" mass="11728">MVQDNESGVDGIGSQLGKPLAIDYRPDTVISPASHNQAPLVLTLNQSLPLDGLGPVIVNVNGTLSRITNWLDMSEQEQASIMRIIPQRNQRRMKVLKEQLDIPEEN</sequence>
<accession>A0ABQ8FM01</accession>
<comment type="caution">
    <text evidence="1">The sequence shown here is derived from an EMBL/GenBank/DDBJ whole genome shotgun (WGS) entry which is preliminary data.</text>
</comment>
<keyword evidence="2" id="KW-1185">Reference proteome</keyword>
<evidence type="ECO:0000313" key="2">
    <source>
        <dbReference type="Proteomes" id="UP001648503"/>
    </source>
</evidence>
<organism evidence="1 2">
    <name type="scientific">Batrachochytrium salamandrivorans</name>
    <dbReference type="NCBI Taxonomy" id="1357716"/>
    <lineage>
        <taxon>Eukaryota</taxon>
        <taxon>Fungi</taxon>
        <taxon>Fungi incertae sedis</taxon>
        <taxon>Chytridiomycota</taxon>
        <taxon>Chytridiomycota incertae sedis</taxon>
        <taxon>Chytridiomycetes</taxon>
        <taxon>Rhizophydiales</taxon>
        <taxon>Rhizophydiales incertae sedis</taxon>
        <taxon>Batrachochytrium</taxon>
    </lineage>
</organism>